<protein>
    <recommendedName>
        <fullName evidence="2">Restriction endonuclease type I HsdR second RecA-like helicase domain-containing protein</fullName>
    </recommendedName>
</protein>
<dbReference type="InterPro" id="IPR027417">
    <property type="entry name" value="P-loop_NTPase"/>
</dbReference>
<dbReference type="Pfam" id="PF22679">
    <property type="entry name" value="T1R_D3-like"/>
    <property type="match status" value="1"/>
</dbReference>
<dbReference type="PANTHER" id="PTHR30195">
    <property type="entry name" value="TYPE I SITE-SPECIFIC DEOXYRIBONUCLEASE PROTEIN SUBUNIT M AND R"/>
    <property type="match status" value="1"/>
</dbReference>
<dbReference type="HOGENOM" id="CLU_1757104_0_0_9"/>
<evidence type="ECO:0000313" key="4">
    <source>
        <dbReference type="Proteomes" id="UP000017818"/>
    </source>
</evidence>
<dbReference type="Proteomes" id="UP000017818">
    <property type="component" value="Unassembled WGS sequence"/>
</dbReference>
<dbReference type="SUPFAM" id="SSF52540">
    <property type="entry name" value="P-loop containing nucleoside triphosphate hydrolases"/>
    <property type="match status" value="1"/>
</dbReference>
<proteinExistence type="predicted"/>
<evidence type="ECO:0000313" key="3">
    <source>
        <dbReference type="EMBL" id="EHL14798.1"/>
    </source>
</evidence>
<dbReference type="PATRIC" id="fig|796939.3.peg.1821"/>
<dbReference type="GO" id="GO:0009307">
    <property type="term" value="P:DNA restriction-modification system"/>
    <property type="evidence" value="ECO:0007669"/>
    <property type="project" value="UniProtKB-KW"/>
</dbReference>
<dbReference type="AlphaFoldDB" id="V9HNR6"/>
<evidence type="ECO:0000259" key="2">
    <source>
        <dbReference type="Pfam" id="PF22679"/>
    </source>
</evidence>
<feature type="domain" description="Restriction endonuclease type I HsdR second RecA-like helicase" evidence="2">
    <location>
        <begin position="75"/>
        <end position="145"/>
    </location>
</feature>
<dbReference type="Gene3D" id="3.40.50.300">
    <property type="entry name" value="P-loop containing nucleotide triphosphate hydrolases"/>
    <property type="match status" value="1"/>
</dbReference>
<evidence type="ECO:0000256" key="1">
    <source>
        <dbReference type="ARBA" id="ARBA00022747"/>
    </source>
</evidence>
<reference evidence="3 4" key="1">
    <citation type="submission" date="2012-05" db="EMBL/GenBank/DDBJ databases">
        <title>The Genome Sequence of Eubacteriaceae bacterium CM2.</title>
        <authorList>
            <consortium name="The Broad Institute Genome Sequencing Platform"/>
            <person name="Earl A."/>
            <person name="Ward D."/>
            <person name="Feldgarden M."/>
            <person name="Gevers D."/>
            <person name="Sizova M."/>
            <person name="Hazen A."/>
            <person name="Epstein S."/>
            <person name="Walker B."/>
            <person name="Young S.K."/>
            <person name="Zeng Q."/>
            <person name="Gargeya S."/>
            <person name="Fitzgerald M."/>
            <person name="Haas B."/>
            <person name="Abouelleil A."/>
            <person name="Alvarado L."/>
            <person name="Arachchi H.M."/>
            <person name="Berlin A."/>
            <person name="Chapman S.B."/>
            <person name="Goldberg J."/>
            <person name="Griggs A."/>
            <person name="Gujja S."/>
            <person name="Hansen M."/>
            <person name="Howarth C."/>
            <person name="Imamovic A."/>
            <person name="Larimer J."/>
            <person name="McCowen C."/>
            <person name="Montmayeur A."/>
            <person name="Murphy C."/>
            <person name="Neiman D."/>
            <person name="Pearson M."/>
            <person name="Priest M."/>
            <person name="Roberts A."/>
            <person name="Saif S."/>
            <person name="Shea T."/>
            <person name="Sisk P."/>
            <person name="Sykes S."/>
            <person name="Wortman J."/>
            <person name="Nusbaum C."/>
            <person name="Birren B."/>
        </authorList>
    </citation>
    <scope>NUCLEOTIDE SEQUENCE [LARGE SCALE GENOMIC DNA]</scope>
    <source>
        <strain evidence="3 4">CM2</strain>
    </source>
</reference>
<dbReference type="InterPro" id="IPR051268">
    <property type="entry name" value="Type-I_R_enzyme_R_subunit"/>
</dbReference>
<accession>V9HNR6</accession>
<keyword evidence="1" id="KW-0680">Restriction system</keyword>
<organism evidence="3 4">
    <name type="scientific">Peptoanaerobacter stomatis</name>
    <dbReference type="NCBI Taxonomy" id="796937"/>
    <lineage>
        <taxon>Bacteria</taxon>
        <taxon>Bacillati</taxon>
        <taxon>Bacillota</taxon>
        <taxon>Clostridia</taxon>
        <taxon>Peptostreptococcales</taxon>
        <taxon>Filifactoraceae</taxon>
        <taxon>Peptoanaerobacter</taxon>
    </lineage>
</organism>
<dbReference type="EMBL" id="AFZF02000004">
    <property type="protein sequence ID" value="EHL14798.1"/>
    <property type="molecule type" value="Genomic_DNA"/>
</dbReference>
<comment type="caution">
    <text evidence="3">The sequence shown here is derived from an EMBL/GenBank/DDBJ whole genome shotgun (WGS) entry which is preliminary data.</text>
</comment>
<dbReference type="PANTHER" id="PTHR30195:SF15">
    <property type="entry name" value="TYPE I RESTRICTION ENZYME HINDI ENDONUCLEASE SUBUNIT"/>
    <property type="match status" value="1"/>
</dbReference>
<gene>
    <name evidence="3" type="ORF">HMPREF9630_00841</name>
</gene>
<name>V9HNR6_9FIRM</name>
<sequence>MDIRLKLIREEIETTYKNQMNDTLDQIVKQGSIAKKDFYAHPKFVEKMVDYIIYYLGEGRSALDSSIGAMIVCDSSEQAREVDSQLNRFTAYSHALVLHDEGTKQERKDVQEDFKKGNIDILVVYNMLLTGFDAPRKASIRYYDRVFS</sequence>
<dbReference type="InterPro" id="IPR055180">
    <property type="entry name" value="HsdR_RecA-like_helicase_dom_2"/>
</dbReference>